<dbReference type="Gene3D" id="3.40.50.2300">
    <property type="match status" value="1"/>
</dbReference>
<evidence type="ECO:0008006" key="2">
    <source>
        <dbReference type="Google" id="ProtNLM"/>
    </source>
</evidence>
<dbReference type="AlphaFoldDB" id="A0A381TYV0"/>
<gene>
    <name evidence="1" type="ORF">METZ01_LOCUS73485</name>
</gene>
<name>A0A381TYV0_9ZZZZ</name>
<proteinExistence type="predicted"/>
<dbReference type="EMBL" id="UINC01005331">
    <property type="protein sequence ID" value="SVA20631.1"/>
    <property type="molecule type" value="Genomic_DNA"/>
</dbReference>
<sequence>MNYKTVFIVDPVRSERIQLAKFLSEESITVITFVSIKDCFKRPDLINCDLIVFVPRKDKNEIKNLFNIKKKYRQIPIILLLHDGFSDINLVEISENGFACPYKALNFEKVREIMLGCLAPDGLPARTVVPHPVPITDEVQAALSPRPK</sequence>
<dbReference type="InterPro" id="IPR011006">
    <property type="entry name" value="CheY-like_superfamily"/>
</dbReference>
<evidence type="ECO:0000313" key="1">
    <source>
        <dbReference type="EMBL" id="SVA20631.1"/>
    </source>
</evidence>
<accession>A0A381TYV0</accession>
<reference evidence="1" key="1">
    <citation type="submission" date="2018-05" db="EMBL/GenBank/DDBJ databases">
        <authorList>
            <person name="Lanie J.A."/>
            <person name="Ng W.-L."/>
            <person name="Kazmierczak K.M."/>
            <person name="Andrzejewski T.M."/>
            <person name="Davidsen T.M."/>
            <person name="Wayne K.J."/>
            <person name="Tettelin H."/>
            <person name="Glass J.I."/>
            <person name="Rusch D."/>
            <person name="Podicherti R."/>
            <person name="Tsui H.-C.T."/>
            <person name="Winkler M.E."/>
        </authorList>
    </citation>
    <scope>NUCLEOTIDE SEQUENCE</scope>
</reference>
<dbReference type="SUPFAM" id="SSF52172">
    <property type="entry name" value="CheY-like"/>
    <property type="match status" value="1"/>
</dbReference>
<protein>
    <recommendedName>
        <fullName evidence="2">Response regulatory domain-containing protein</fullName>
    </recommendedName>
</protein>
<organism evidence="1">
    <name type="scientific">marine metagenome</name>
    <dbReference type="NCBI Taxonomy" id="408172"/>
    <lineage>
        <taxon>unclassified sequences</taxon>
        <taxon>metagenomes</taxon>
        <taxon>ecological metagenomes</taxon>
    </lineage>
</organism>